<sequence>MEFPTVFIYFPHTSTRIFFQKKLQYYFFVTKKSYFITSFTKTHHSPIIYLLFCNKKEQLIRATPFTCII</sequence>
<comment type="caution">
    <text evidence="1">The sequence shown here is derived from an EMBL/GenBank/DDBJ whole genome shotgun (WGS) entry which is preliminary data.</text>
</comment>
<evidence type="ECO:0000313" key="2">
    <source>
        <dbReference type="Proteomes" id="UP000228484"/>
    </source>
</evidence>
<dbReference type="AlphaFoldDB" id="A0A2G6QIR7"/>
<evidence type="ECO:0000313" key="1">
    <source>
        <dbReference type="EMBL" id="PIE96723.1"/>
    </source>
</evidence>
<reference evidence="1 2" key="1">
    <citation type="submission" date="2017-09" db="EMBL/GenBank/DDBJ databases">
        <title>Biocontrol bacteria screening and application from spent mushroom substrate.</title>
        <authorList>
            <person name="Sun X."/>
        </authorList>
    </citation>
    <scope>NUCLEOTIDE SEQUENCE [LARGE SCALE GENOMIC DNA]</scope>
    <source>
        <strain evidence="1 2">100374</strain>
    </source>
</reference>
<dbReference type="Proteomes" id="UP000228484">
    <property type="component" value="Unassembled WGS sequence"/>
</dbReference>
<dbReference type="EMBL" id="NWUW01000002">
    <property type="protein sequence ID" value="PIE96723.1"/>
    <property type="molecule type" value="Genomic_DNA"/>
</dbReference>
<organism evidence="1 2">
    <name type="scientific">Bacillus fungorum</name>
    <dbReference type="NCBI Taxonomy" id="2039284"/>
    <lineage>
        <taxon>Bacteria</taxon>
        <taxon>Bacillati</taxon>
        <taxon>Bacillota</taxon>
        <taxon>Bacilli</taxon>
        <taxon>Bacillales</taxon>
        <taxon>Bacillaceae</taxon>
        <taxon>Bacillus</taxon>
    </lineage>
</organism>
<gene>
    <name evidence="1" type="ORF">CO726_03935</name>
</gene>
<name>A0A2G6QIR7_9BACI</name>
<protein>
    <submittedName>
        <fullName evidence="1">Uncharacterized protein</fullName>
    </submittedName>
</protein>
<keyword evidence="2" id="KW-1185">Reference proteome</keyword>
<proteinExistence type="predicted"/>
<accession>A0A2G6QIR7</accession>